<dbReference type="InterPro" id="IPR017687">
    <property type="entry name" value="BamB"/>
</dbReference>
<protein>
    <recommendedName>
        <fullName evidence="4">Outer membrane protein assembly factor BamB</fullName>
    </recommendedName>
</protein>
<evidence type="ECO:0000313" key="8">
    <source>
        <dbReference type="Proteomes" id="UP001377972"/>
    </source>
</evidence>
<comment type="similarity">
    <text evidence="4">Belongs to the BamB family.</text>
</comment>
<comment type="caution">
    <text evidence="7">The sequence shown here is derived from an EMBL/GenBank/DDBJ whole genome shotgun (WGS) entry which is preliminary data.</text>
</comment>
<dbReference type="InterPro" id="IPR015943">
    <property type="entry name" value="WD40/YVTN_repeat-like_dom_sf"/>
</dbReference>
<dbReference type="InterPro" id="IPR002372">
    <property type="entry name" value="PQQ_rpt_dom"/>
</dbReference>
<dbReference type="NCBIfam" id="TIGR03300">
    <property type="entry name" value="assembly_YfgL"/>
    <property type="match status" value="1"/>
</dbReference>
<comment type="subcellular location">
    <subcellularLocation>
        <location evidence="4">Cell outer membrane</location>
        <topology evidence="4">Lipid-anchor</topology>
    </subcellularLocation>
</comment>
<evidence type="ECO:0000256" key="4">
    <source>
        <dbReference type="HAMAP-Rule" id="MF_00923"/>
    </source>
</evidence>
<keyword evidence="4" id="KW-0564">Palmitate</keyword>
<dbReference type="PANTHER" id="PTHR34512">
    <property type="entry name" value="CELL SURFACE PROTEIN"/>
    <property type="match status" value="1"/>
</dbReference>
<keyword evidence="4" id="KW-0449">Lipoprotein</keyword>
<dbReference type="Gene3D" id="2.130.10.10">
    <property type="entry name" value="YVTN repeat-like/Quinoprotein amine dehydrogenase"/>
    <property type="match status" value="1"/>
</dbReference>
<feature type="signal peptide" evidence="5">
    <location>
        <begin position="1"/>
        <end position="22"/>
    </location>
</feature>
<evidence type="ECO:0000256" key="5">
    <source>
        <dbReference type="SAM" id="SignalP"/>
    </source>
</evidence>
<dbReference type="HAMAP" id="MF_00923">
    <property type="entry name" value="OM_assembly_BamB"/>
    <property type="match status" value="1"/>
</dbReference>
<dbReference type="RefSeq" id="WP_138601964.1">
    <property type="nucleotide sequence ID" value="NZ_JAQPZS010000009.1"/>
</dbReference>
<gene>
    <name evidence="4 7" type="primary">bamB</name>
    <name evidence="7" type="ORF">PQI24_11330</name>
</gene>
<dbReference type="InterPro" id="IPR018391">
    <property type="entry name" value="PQQ_b-propeller_rpt"/>
</dbReference>
<dbReference type="PROSITE" id="PS51257">
    <property type="entry name" value="PROKAR_LIPOPROTEIN"/>
    <property type="match status" value="1"/>
</dbReference>
<comment type="function">
    <text evidence="4">Part of the outer membrane protein assembly complex, which is involved in assembly and insertion of beta-barrel proteins into the outer membrane.</text>
</comment>
<dbReference type="SMART" id="SM00564">
    <property type="entry name" value="PQQ"/>
    <property type="match status" value="7"/>
</dbReference>
<evidence type="ECO:0000259" key="6">
    <source>
        <dbReference type="Pfam" id="PF13360"/>
    </source>
</evidence>
<reference evidence="7 8" key="1">
    <citation type="submission" date="2023-01" db="EMBL/GenBank/DDBJ databases">
        <title>Trichodesmium-associated heterotrophic epibiont bacteria.</title>
        <authorList>
            <person name="Cleveland C.S."/>
            <person name="Webb E.A."/>
        </authorList>
    </citation>
    <scope>NUCLEOTIDE SEQUENCE [LARGE SCALE GENOMIC DNA]</scope>
    <source>
        <strain evidence="7 8">USCH2</strain>
    </source>
</reference>
<feature type="domain" description="Pyrrolo-quinoline quinone repeat" evidence="6">
    <location>
        <begin position="40"/>
        <end position="95"/>
    </location>
</feature>
<accession>A0ABU8SUB8</accession>
<evidence type="ECO:0000256" key="3">
    <source>
        <dbReference type="ARBA" id="ARBA00023237"/>
    </source>
</evidence>
<dbReference type="SUPFAM" id="SSF50998">
    <property type="entry name" value="Quinoprotein alcohol dehydrogenase-like"/>
    <property type="match status" value="1"/>
</dbReference>
<organism evidence="7 8">
    <name type="scientific">Pseudoalteromonas lipolytica</name>
    <dbReference type="NCBI Taxonomy" id="570156"/>
    <lineage>
        <taxon>Bacteria</taxon>
        <taxon>Pseudomonadati</taxon>
        <taxon>Pseudomonadota</taxon>
        <taxon>Gammaproteobacteria</taxon>
        <taxon>Alteromonadales</taxon>
        <taxon>Pseudoalteromonadaceae</taxon>
        <taxon>Pseudoalteromonas</taxon>
    </lineage>
</organism>
<dbReference type="EMBL" id="JAQPZS010000009">
    <property type="protein sequence ID" value="MEJ6496629.1"/>
    <property type="molecule type" value="Genomic_DNA"/>
</dbReference>
<feature type="domain" description="Pyrrolo-quinoline quinone repeat" evidence="6">
    <location>
        <begin position="101"/>
        <end position="317"/>
    </location>
</feature>
<proteinExistence type="inferred from homology"/>
<evidence type="ECO:0000313" key="7">
    <source>
        <dbReference type="EMBL" id="MEJ6496629.1"/>
    </source>
</evidence>
<dbReference type="NCBIfam" id="NF008351">
    <property type="entry name" value="PRK11138.1"/>
    <property type="match status" value="1"/>
</dbReference>
<feature type="chain" id="PRO_5046002391" description="Outer membrane protein assembly factor BamB" evidence="5">
    <location>
        <begin position="23"/>
        <end position="392"/>
    </location>
</feature>
<dbReference type="Proteomes" id="UP001377972">
    <property type="component" value="Unassembled WGS sequence"/>
</dbReference>
<keyword evidence="2 4" id="KW-0472">Membrane</keyword>
<sequence>MKKLTAATLALCIATLTGCSSSDDEEELVLPEIVNQFETDVVWQESIGDGVQHYFSRLTPAIHNDVVYVANREGEVEALSLENGDTLWQTDVRENPAFWPWETTESAKLSGGILQAYGKIFVGSEHGYLTALDRETGEIVWRKTMPGEVLAKPAAGDGLIFVNLGSGKLLAVHPDTGEERWRFEQEVPPLTLRGQSSPTVANGGVLLGLETGKLSVLISENGYSAWSAEIASPKGASEFERLVDVDTQALISGPYAYAIAYNGNLAAVDIRSGNVVWKREYSSYRDLSMDSQSIYVVDSDGVIYGLDKTSGIERWSQPALRGWYLTGPTVAGKYLALGDQEGNLHWLDKETGELVSREDFDSSGFFIEPVVAGDKLILYTRDGEVSAVKIPN</sequence>
<dbReference type="Pfam" id="PF13360">
    <property type="entry name" value="PQQ_2"/>
    <property type="match status" value="2"/>
</dbReference>
<evidence type="ECO:0000256" key="2">
    <source>
        <dbReference type="ARBA" id="ARBA00023136"/>
    </source>
</evidence>
<keyword evidence="3 4" id="KW-0998">Cell outer membrane</keyword>
<keyword evidence="8" id="KW-1185">Reference proteome</keyword>
<evidence type="ECO:0000256" key="1">
    <source>
        <dbReference type="ARBA" id="ARBA00022729"/>
    </source>
</evidence>
<name>A0ABU8SUB8_9GAMM</name>
<dbReference type="InterPro" id="IPR011047">
    <property type="entry name" value="Quinoprotein_ADH-like_sf"/>
</dbReference>
<keyword evidence="1 4" id="KW-0732">Signal</keyword>
<dbReference type="PANTHER" id="PTHR34512:SF30">
    <property type="entry name" value="OUTER MEMBRANE PROTEIN ASSEMBLY FACTOR BAMB"/>
    <property type="match status" value="1"/>
</dbReference>
<comment type="subunit">
    <text evidence="4">Part of the Bam complex.</text>
</comment>